<dbReference type="PANTHER" id="PTHR43531">
    <property type="entry name" value="PROTEIN ICFG"/>
    <property type="match status" value="1"/>
</dbReference>
<keyword evidence="4" id="KW-0472">Membrane</keyword>
<comment type="similarity">
    <text evidence="2">Belongs to the methyl-accepting chemotaxis (MCP) protein family.</text>
</comment>
<dbReference type="RefSeq" id="WP_073338519.1">
    <property type="nucleotide sequence ID" value="NZ_FQXM01000011.1"/>
</dbReference>
<dbReference type="GO" id="GO:0005886">
    <property type="term" value="C:plasma membrane"/>
    <property type="evidence" value="ECO:0007669"/>
    <property type="project" value="TreeGrafter"/>
</dbReference>
<dbReference type="GO" id="GO:0006935">
    <property type="term" value="P:chemotaxis"/>
    <property type="evidence" value="ECO:0007669"/>
    <property type="project" value="UniProtKB-KW"/>
</dbReference>
<keyword evidence="1" id="KW-0145">Chemotaxis</keyword>
<evidence type="ECO:0000256" key="3">
    <source>
        <dbReference type="PROSITE-ProRule" id="PRU00284"/>
    </source>
</evidence>
<dbReference type="CDD" id="cd11386">
    <property type="entry name" value="MCP_signal"/>
    <property type="match status" value="1"/>
</dbReference>
<feature type="domain" description="HAMP" evidence="6">
    <location>
        <begin position="310"/>
        <end position="362"/>
    </location>
</feature>
<dbReference type="SUPFAM" id="SSF58104">
    <property type="entry name" value="Methyl-accepting chemotaxis protein (MCP) signaling domain"/>
    <property type="match status" value="1"/>
</dbReference>
<dbReference type="InterPro" id="IPR003660">
    <property type="entry name" value="HAMP_dom"/>
</dbReference>
<dbReference type="CDD" id="cd12912">
    <property type="entry name" value="PDC2_MCP_like"/>
    <property type="match status" value="1"/>
</dbReference>
<reference evidence="7 8" key="1">
    <citation type="submission" date="2016-11" db="EMBL/GenBank/DDBJ databases">
        <authorList>
            <person name="Jaros S."/>
            <person name="Januszkiewicz K."/>
            <person name="Wedrychowicz H."/>
        </authorList>
    </citation>
    <scope>NUCLEOTIDE SEQUENCE [LARGE SCALE GENOMIC DNA]</scope>
    <source>
        <strain evidence="7 8">DSM 8605</strain>
    </source>
</reference>
<evidence type="ECO:0000256" key="2">
    <source>
        <dbReference type="ARBA" id="ARBA00029447"/>
    </source>
</evidence>
<keyword evidence="4" id="KW-0812">Transmembrane</keyword>
<protein>
    <submittedName>
        <fullName evidence="7">Methyl-accepting chemotaxis sensory transducer with Cache sensor</fullName>
    </submittedName>
</protein>
<organism evidence="7 8">
    <name type="scientific">Clostridium grantii DSM 8605</name>
    <dbReference type="NCBI Taxonomy" id="1121316"/>
    <lineage>
        <taxon>Bacteria</taxon>
        <taxon>Bacillati</taxon>
        <taxon>Bacillota</taxon>
        <taxon>Clostridia</taxon>
        <taxon>Eubacteriales</taxon>
        <taxon>Clostridiaceae</taxon>
        <taxon>Clostridium</taxon>
    </lineage>
</organism>
<dbReference type="PROSITE" id="PS50885">
    <property type="entry name" value="HAMP"/>
    <property type="match status" value="1"/>
</dbReference>
<feature type="transmembrane region" description="Helical" evidence="4">
    <location>
        <begin position="286"/>
        <end position="309"/>
    </location>
</feature>
<dbReference type="CDD" id="cd06225">
    <property type="entry name" value="HAMP"/>
    <property type="match status" value="1"/>
</dbReference>
<dbReference type="Gene3D" id="1.10.287.950">
    <property type="entry name" value="Methyl-accepting chemotaxis protein"/>
    <property type="match status" value="1"/>
</dbReference>
<dbReference type="Gene3D" id="3.30.450.20">
    <property type="entry name" value="PAS domain"/>
    <property type="match status" value="1"/>
</dbReference>
<sequence length="646" mass="70173">MKLKNKILIPIISILLIINIITGVVIYGQIKQGVVMQLIEAQMKSQISNLKNNIDARSNIEETFLNTLDEKNLDLAESIAEIIKENPSMLETSKLQALAISLGVDEIHITNGQGVITNGTIEDFYGFDFNTTDQTKPFIELIGQANGRLAQEPSERGTDKALFQYIGVSRLDEPGIVQIGLLPTYIDEIREDIGLQPLIEVLKIGESGYAYIIDKDGITLYHQNSDNVGTDIHDIPALSPILEKDNGFFKYDYNGETVYASFQKMDDVKIVTTLPKKDFENKLNNILISMVIIFTISLLSIIAVIIFIASKVTKPINSLVGIANTLADGNLDVSIDIHTKDETGQLATAFKSMTNKINLVMRNINVSSEQVAIGSNQVANSSISLSQGATEQASSIEELTATIDDVASQTRKNADNAEKAKEISTIAENYARQGNEQMDNMLTAMTEINDSSNNISKIIKVIDEIAFQTNILALNAAIEAARAGEHGKGFAVVAEEVRNLAARSANAASETTTMIESSIVKVQDGTKIANATANALNKIVDGISKSTELVGEIAIASNEQAQSVEQIKQGITEIANVVHTTSATAEETAAASEELSGQAEMLKLQVATFKLKDKVNDIEYTQESLSLESSNEVKQISLNNSDFGKY</sequence>
<evidence type="ECO:0000259" key="5">
    <source>
        <dbReference type="PROSITE" id="PS50111"/>
    </source>
</evidence>
<dbReference type="STRING" id="1121316.SAMN02745207_02239"/>
<dbReference type="AlphaFoldDB" id="A0A1M5VDW6"/>
<dbReference type="FunFam" id="1.10.287.950:FF:000001">
    <property type="entry name" value="Methyl-accepting chemotaxis sensory transducer"/>
    <property type="match status" value="1"/>
</dbReference>
<keyword evidence="3" id="KW-0807">Transducer</keyword>
<dbReference type="EMBL" id="FQXM01000011">
    <property type="protein sequence ID" value="SHH73439.1"/>
    <property type="molecule type" value="Genomic_DNA"/>
</dbReference>
<evidence type="ECO:0000313" key="7">
    <source>
        <dbReference type="EMBL" id="SHH73439.1"/>
    </source>
</evidence>
<dbReference type="PANTHER" id="PTHR43531:SF11">
    <property type="entry name" value="METHYL-ACCEPTING CHEMOTAXIS PROTEIN 3"/>
    <property type="match status" value="1"/>
</dbReference>
<dbReference type="Pfam" id="PF00672">
    <property type="entry name" value="HAMP"/>
    <property type="match status" value="1"/>
</dbReference>
<dbReference type="PRINTS" id="PR00260">
    <property type="entry name" value="CHEMTRNSDUCR"/>
</dbReference>
<evidence type="ECO:0000256" key="4">
    <source>
        <dbReference type="SAM" id="Phobius"/>
    </source>
</evidence>
<dbReference type="PROSITE" id="PS50111">
    <property type="entry name" value="CHEMOTAXIS_TRANSDUC_2"/>
    <property type="match status" value="1"/>
</dbReference>
<evidence type="ECO:0000256" key="1">
    <source>
        <dbReference type="ARBA" id="ARBA00022500"/>
    </source>
</evidence>
<dbReference type="InterPro" id="IPR004089">
    <property type="entry name" value="MCPsignal_dom"/>
</dbReference>
<evidence type="ECO:0000259" key="6">
    <source>
        <dbReference type="PROSITE" id="PS50885"/>
    </source>
</evidence>
<dbReference type="GO" id="GO:0004888">
    <property type="term" value="F:transmembrane signaling receptor activity"/>
    <property type="evidence" value="ECO:0007669"/>
    <property type="project" value="InterPro"/>
</dbReference>
<keyword evidence="4" id="KW-1133">Transmembrane helix</keyword>
<feature type="transmembrane region" description="Helical" evidence="4">
    <location>
        <begin position="7"/>
        <end position="28"/>
    </location>
</feature>
<feature type="domain" description="Methyl-accepting transducer" evidence="5">
    <location>
        <begin position="367"/>
        <end position="596"/>
    </location>
</feature>
<dbReference type="SMART" id="SM00283">
    <property type="entry name" value="MA"/>
    <property type="match status" value="1"/>
</dbReference>
<dbReference type="InterPro" id="IPR004090">
    <property type="entry name" value="Chemotax_Me-accpt_rcpt"/>
</dbReference>
<gene>
    <name evidence="7" type="ORF">SAMN02745207_02239</name>
</gene>
<dbReference type="Pfam" id="PF00015">
    <property type="entry name" value="MCPsignal"/>
    <property type="match status" value="1"/>
</dbReference>
<keyword evidence="8" id="KW-1185">Reference proteome</keyword>
<accession>A0A1M5VDW6</accession>
<dbReference type="InterPro" id="IPR051310">
    <property type="entry name" value="MCP_chemotaxis"/>
</dbReference>
<proteinExistence type="inferred from homology"/>
<dbReference type="SMART" id="SM00304">
    <property type="entry name" value="HAMP"/>
    <property type="match status" value="1"/>
</dbReference>
<dbReference type="GO" id="GO:0007165">
    <property type="term" value="P:signal transduction"/>
    <property type="evidence" value="ECO:0007669"/>
    <property type="project" value="UniProtKB-KW"/>
</dbReference>
<evidence type="ECO:0000313" key="8">
    <source>
        <dbReference type="Proteomes" id="UP000184447"/>
    </source>
</evidence>
<name>A0A1M5VDW6_9CLOT</name>
<dbReference type="Proteomes" id="UP000184447">
    <property type="component" value="Unassembled WGS sequence"/>
</dbReference>